<keyword evidence="1" id="KW-0472">Membrane</keyword>
<dbReference type="AlphaFoldDB" id="A0A7X5R092"/>
<evidence type="ECO:0000313" key="2">
    <source>
        <dbReference type="EMBL" id="NIH53127.1"/>
    </source>
</evidence>
<keyword evidence="1" id="KW-0812">Transmembrane</keyword>
<name>A0A7X5R092_9MICO</name>
<proteinExistence type="predicted"/>
<keyword evidence="2" id="KW-0645">Protease</keyword>
<evidence type="ECO:0000313" key="3">
    <source>
        <dbReference type="Proteomes" id="UP000541033"/>
    </source>
</evidence>
<feature type="transmembrane region" description="Helical" evidence="1">
    <location>
        <begin position="95"/>
        <end position="114"/>
    </location>
</feature>
<organism evidence="2 3">
    <name type="scientific">Lysinibacter cavernae</name>
    <dbReference type="NCBI Taxonomy" id="1640652"/>
    <lineage>
        <taxon>Bacteria</taxon>
        <taxon>Bacillati</taxon>
        <taxon>Actinomycetota</taxon>
        <taxon>Actinomycetes</taxon>
        <taxon>Micrococcales</taxon>
        <taxon>Microbacteriaceae</taxon>
        <taxon>Lysinibacter</taxon>
    </lineage>
</organism>
<keyword evidence="3" id="KW-1185">Reference proteome</keyword>
<dbReference type="EMBL" id="JAAMOX010000001">
    <property type="protein sequence ID" value="NIH53127.1"/>
    <property type="molecule type" value="Genomic_DNA"/>
</dbReference>
<keyword evidence="2" id="KW-0378">Hydrolase</keyword>
<dbReference type="InterPro" id="IPR043739">
    <property type="entry name" value="DUF5684"/>
</dbReference>
<dbReference type="RefSeq" id="WP_167148478.1">
    <property type="nucleotide sequence ID" value="NZ_JAAMOX010000001.1"/>
</dbReference>
<feature type="transmembrane region" description="Helical" evidence="1">
    <location>
        <begin position="16"/>
        <end position="34"/>
    </location>
</feature>
<evidence type="ECO:0000256" key="1">
    <source>
        <dbReference type="SAM" id="Phobius"/>
    </source>
</evidence>
<feature type="transmembrane region" description="Helical" evidence="1">
    <location>
        <begin position="62"/>
        <end position="83"/>
    </location>
</feature>
<keyword evidence="1" id="KW-1133">Transmembrane helix</keyword>
<protein>
    <submittedName>
        <fullName evidence="2">Membrane-bound ClpP family serine protease</fullName>
    </submittedName>
</protein>
<dbReference type="GO" id="GO:0008233">
    <property type="term" value="F:peptidase activity"/>
    <property type="evidence" value="ECO:0007669"/>
    <property type="project" value="UniProtKB-KW"/>
</dbReference>
<dbReference type="Proteomes" id="UP000541033">
    <property type="component" value="Unassembled WGS sequence"/>
</dbReference>
<sequence length="122" mass="13769">MITDDTSIFTLMQQNSWVSIIVYIVLAIGLWRVFTKAGEPGWAAIIPIVNVYYLLKIGGKAWWWLLLLLIPIVNIILSIVLAISVGRNFEKGGAFSFFLLWLFAPIGYLILGFGSSTYRRVN</sequence>
<dbReference type="Pfam" id="PF18936">
    <property type="entry name" value="DUF5684"/>
    <property type="match status" value="1"/>
</dbReference>
<reference evidence="2 3" key="1">
    <citation type="submission" date="2020-02" db="EMBL/GenBank/DDBJ databases">
        <title>Sequencing the genomes of 1000 actinobacteria strains.</title>
        <authorList>
            <person name="Klenk H.-P."/>
        </authorList>
    </citation>
    <scope>NUCLEOTIDE SEQUENCE [LARGE SCALE GENOMIC DNA]</scope>
    <source>
        <strain evidence="2 3">DSM 27960</strain>
    </source>
</reference>
<feature type="transmembrane region" description="Helical" evidence="1">
    <location>
        <begin position="40"/>
        <end position="55"/>
    </location>
</feature>
<accession>A0A7X5R092</accession>
<dbReference type="GO" id="GO:0006508">
    <property type="term" value="P:proteolysis"/>
    <property type="evidence" value="ECO:0007669"/>
    <property type="project" value="UniProtKB-KW"/>
</dbReference>
<comment type="caution">
    <text evidence="2">The sequence shown here is derived from an EMBL/GenBank/DDBJ whole genome shotgun (WGS) entry which is preliminary data.</text>
</comment>
<gene>
    <name evidence="2" type="ORF">FHX76_000995</name>
</gene>